<evidence type="ECO:0000256" key="2">
    <source>
        <dbReference type="ARBA" id="ARBA00022723"/>
    </source>
</evidence>
<dbReference type="OrthoDB" id="1058301at2759"/>
<evidence type="ECO:0000256" key="4">
    <source>
        <dbReference type="ARBA" id="ARBA00023157"/>
    </source>
</evidence>
<dbReference type="EMBL" id="JABSTR010000002">
    <property type="protein sequence ID" value="KAH9364597.1"/>
    <property type="molecule type" value="Genomic_DNA"/>
</dbReference>
<dbReference type="VEuPathDB" id="VectorBase:HLOH_047819"/>
<evidence type="ECO:0000256" key="3">
    <source>
        <dbReference type="ARBA" id="ARBA00022842"/>
    </source>
</evidence>
<keyword evidence="2" id="KW-0479">Metal-binding</keyword>
<keyword evidence="3" id="KW-0460">Magnesium</keyword>
<keyword evidence="7" id="KW-1185">Reference proteome</keyword>
<comment type="caution">
    <text evidence="6">The sequence shown here is derived from an EMBL/GenBank/DDBJ whole genome shotgun (WGS) entry which is preliminary data.</text>
</comment>
<proteinExistence type="predicted"/>
<dbReference type="GO" id="GO:0006629">
    <property type="term" value="P:lipid metabolic process"/>
    <property type="evidence" value="ECO:0007669"/>
    <property type="project" value="InterPro"/>
</dbReference>
<dbReference type="Proteomes" id="UP000821853">
    <property type="component" value="Chromosome 10"/>
</dbReference>
<evidence type="ECO:0000313" key="7">
    <source>
        <dbReference type="Proteomes" id="UP000821853"/>
    </source>
</evidence>
<organism evidence="6 7">
    <name type="scientific">Haemaphysalis longicornis</name>
    <name type="common">Bush tick</name>
    <dbReference type="NCBI Taxonomy" id="44386"/>
    <lineage>
        <taxon>Eukaryota</taxon>
        <taxon>Metazoa</taxon>
        <taxon>Ecdysozoa</taxon>
        <taxon>Arthropoda</taxon>
        <taxon>Chelicerata</taxon>
        <taxon>Arachnida</taxon>
        <taxon>Acari</taxon>
        <taxon>Parasitiformes</taxon>
        <taxon>Ixodida</taxon>
        <taxon>Ixodoidea</taxon>
        <taxon>Ixodidae</taxon>
        <taxon>Haemaphysalinae</taxon>
        <taxon>Haemaphysalis</taxon>
    </lineage>
</organism>
<dbReference type="Gene3D" id="3.20.20.190">
    <property type="entry name" value="Phosphatidylinositol (PI) phosphodiesterase"/>
    <property type="match status" value="1"/>
</dbReference>
<sequence>MGHMANTLHELKDLLAQGANSIEADVVFAPNGTAVKLNHEDGCDCDRNCNQETEIRRYLYFLKNAVSKGEKSKSSSVTLEFY</sequence>
<accession>A0A9J6FNI7</accession>
<comment type="catalytic activity">
    <reaction evidence="1">
        <text>an N-(acyl)-sphingosylphosphoethanolamine = an N-(acyl)-sphingosyl-1,3-cyclic phosphate + ethanolamine</text>
        <dbReference type="Rhea" id="RHEA:60648"/>
        <dbReference type="ChEBI" id="CHEBI:57603"/>
        <dbReference type="ChEBI" id="CHEBI:143891"/>
        <dbReference type="ChEBI" id="CHEBI:143892"/>
    </reaction>
</comment>
<evidence type="ECO:0000256" key="1">
    <source>
        <dbReference type="ARBA" id="ARBA00000110"/>
    </source>
</evidence>
<dbReference type="AlphaFoldDB" id="A0A9J6FNI7"/>
<keyword evidence="4" id="KW-1015">Disulfide bond</keyword>
<gene>
    <name evidence="6" type="ORF">HPB48_013155</name>
</gene>
<reference evidence="6 7" key="1">
    <citation type="journal article" date="2020" name="Cell">
        <title>Large-Scale Comparative Analyses of Tick Genomes Elucidate Their Genetic Diversity and Vector Capacities.</title>
        <authorList>
            <consortium name="Tick Genome and Microbiome Consortium (TIGMIC)"/>
            <person name="Jia N."/>
            <person name="Wang J."/>
            <person name="Shi W."/>
            <person name="Du L."/>
            <person name="Sun Y."/>
            <person name="Zhan W."/>
            <person name="Jiang J.F."/>
            <person name="Wang Q."/>
            <person name="Zhang B."/>
            <person name="Ji P."/>
            <person name="Bell-Sakyi L."/>
            <person name="Cui X.M."/>
            <person name="Yuan T.T."/>
            <person name="Jiang B.G."/>
            <person name="Yang W.F."/>
            <person name="Lam T.T."/>
            <person name="Chang Q.C."/>
            <person name="Ding S.J."/>
            <person name="Wang X.J."/>
            <person name="Zhu J.G."/>
            <person name="Ruan X.D."/>
            <person name="Zhao L."/>
            <person name="Wei J.T."/>
            <person name="Ye R.Z."/>
            <person name="Que T.C."/>
            <person name="Du C.H."/>
            <person name="Zhou Y.H."/>
            <person name="Cheng J.X."/>
            <person name="Dai P.F."/>
            <person name="Guo W.B."/>
            <person name="Han X.H."/>
            <person name="Huang E.J."/>
            <person name="Li L.F."/>
            <person name="Wei W."/>
            <person name="Gao Y.C."/>
            <person name="Liu J.Z."/>
            <person name="Shao H.Z."/>
            <person name="Wang X."/>
            <person name="Wang C.C."/>
            <person name="Yang T.C."/>
            <person name="Huo Q.B."/>
            <person name="Li W."/>
            <person name="Chen H.Y."/>
            <person name="Chen S.E."/>
            <person name="Zhou L.G."/>
            <person name="Ni X.B."/>
            <person name="Tian J.H."/>
            <person name="Sheng Y."/>
            <person name="Liu T."/>
            <person name="Pan Y.S."/>
            <person name="Xia L.Y."/>
            <person name="Li J."/>
            <person name="Zhao F."/>
            <person name="Cao W.C."/>
        </authorList>
    </citation>
    <scope>NUCLEOTIDE SEQUENCE [LARGE SCALE GENOMIC DNA]</scope>
    <source>
        <strain evidence="6">HaeL-2018</strain>
    </source>
</reference>
<dbReference type="GO" id="GO:0016829">
    <property type="term" value="F:lyase activity"/>
    <property type="evidence" value="ECO:0007669"/>
    <property type="project" value="UniProtKB-KW"/>
</dbReference>
<keyword evidence="5" id="KW-0456">Lyase</keyword>
<dbReference type="InterPro" id="IPR017946">
    <property type="entry name" value="PLC-like_Pdiesterase_TIM-brl"/>
</dbReference>
<name>A0A9J6FNI7_HAELO</name>
<protein>
    <submittedName>
        <fullName evidence="6">Uncharacterized protein</fullName>
    </submittedName>
</protein>
<dbReference type="GO" id="GO:0046872">
    <property type="term" value="F:metal ion binding"/>
    <property type="evidence" value="ECO:0007669"/>
    <property type="project" value="UniProtKB-KW"/>
</dbReference>
<evidence type="ECO:0000313" key="6">
    <source>
        <dbReference type="EMBL" id="KAH9364597.1"/>
    </source>
</evidence>
<dbReference type="GO" id="GO:0008081">
    <property type="term" value="F:phosphoric diester hydrolase activity"/>
    <property type="evidence" value="ECO:0007669"/>
    <property type="project" value="InterPro"/>
</dbReference>
<evidence type="ECO:0000256" key="5">
    <source>
        <dbReference type="ARBA" id="ARBA00023239"/>
    </source>
</evidence>